<dbReference type="InterPro" id="IPR006600">
    <property type="entry name" value="HTH_CenpB_DNA-bd_dom"/>
</dbReference>
<evidence type="ECO:0000256" key="1">
    <source>
        <dbReference type="ARBA" id="ARBA00023125"/>
    </source>
</evidence>
<evidence type="ECO:0000313" key="3">
    <source>
        <dbReference type="EMBL" id="GFO17233.1"/>
    </source>
</evidence>
<name>A0AAV4BEF7_9GAST</name>
<keyword evidence="1" id="KW-0238">DNA-binding</keyword>
<organism evidence="3 4">
    <name type="scientific">Plakobranchus ocellatus</name>
    <dbReference type="NCBI Taxonomy" id="259542"/>
    <lineage>
        <taxon>Eukaryota</taxon>
        <taxon>Metazoa</taxon>
        <taxon>Spiralia</taxon>
        <taxon>Lophotrochozoa</taxon>
        <taxon>Mollusca</taxon>
        <taxon>Gastropoda</taxon>
        <taxon>Heterobranchia</taxon>
        <taxon>Euthyneura</taxon>
        <taxon>Panpulmonata</taxon>
        <taxon>Sacoglossa</taxon>
        <taxon>Placobranchoidea</taxon>
        <taxon>Plakobranchidae</taxon>
        <taxon>Plakobranchus</taxon>
    </lineage>
</organism>
<accession>A0AAV4BEF7</accession>
<proteinExistence type="predicted"/>
<dbReference type="Proteomes" id="UP000735302">
    <property type="component" value="Unassembled WGS sequence"/>
</dbReference>
<dbReference type="AlphaFoldDB" id="A0AAV4BEF7"/>
<feature type="domain" description="HTH CENPB-type" evidence="2">
    <location>
        <begin position="27"/>
        <end position="102"/>
    </location>
</feature>
<protein>
    <submittedName>
        <fullName evidence="3">Tigger transposable element-derived protein 6-like protein</fullName>
    </submittedName>
</protein>
<reference evidence="3 4" key="1">
    <citation type="journal article" date="2021" name="Elife">
        <title>Chloroplast acquisition without the gene transfer in kleptoplastic sea slugs, Plakobranchus ocellatus.</title>
        <authorList>
            <person name="Maeda T."/>
            <person name="Takahashi S."/>
            <person name="Yoshida T."/>
            <person name="Shimamura S."/>
            <person name="Takaki Y."/>
            <person name="Nagai Y."/>
            <person name="Toyoda A."/>
            <person name="Suzuki Y."/>
            <person name="Arimoto A."/>
            <person name="Ishii H."/>
            <person name="Satoh N."/>
            <person name="Nishiyama T."/>
            <person name="Hasebe M."/>
            <person name="Maruyama T."/>
            <person name="Minagawa J."/>
            <person name="Obokata J."/>
            <person name="Shigenobu S."/>
        </authorList>
    </citation>
    <scope>NUCLEOTIDE SEQUENCE [LARGE SCALE GENOMIC DNA]</scope>
</reference>
<dbReference type="PROSITE" id="PS51253">
    <property type="entry name" value="HTH_CENPB"/>
    <property type="match status" value="1"/>
</dbReference>
<gene>
    <name evidence="3" type="ORF">PoB_004373800</name>
</gene>
<keyword evidence="4" id="KW-1185">Reference proteome</keyword>
<dbReference type="GO" id="GO:0003677">
    <property type="term" value="F:DNA binding"/>
    <property type="evidence" value="ECO:0007669"/>
    <property type="project" value="UniProtKB-KW"/>
</dbReference>
<comment type="caution">
    <text evidence="3">The sequence shown here is derived from an EMBL/GenBank/DDBJ whole genome shotgun (WGS) entry which is preliminary data.</text>
</comment>
<evidence type="ECO:0000313" key="4">
    <source>
        <dbReference type="Proteomes" id="UP000735302"/>
    </source>
</evidence>
<evidence type="ECO:0000259" key="2">
    <source>
        <dbReference type="PROSITE" id="PS51253"/>
    </source>
</evidence>
<sequence>MKLMNAAKQFGVPRATLFDKLHNRTPMKPSARTVLTTHEEECLVHWLKMSARRGRGKARKDLSIVVQKVLNAEGRQTPFKANMPGRKWLHSFSKRHEELRERKTMVLGEQRASLSKEKIQAWFKDVAANLSEDGIDISSVEPGCIFNADETGFPYHISGESE</sequence>
<dbReference type="EMBL" id="BLXT01004755">
    <property type="protein sequence ID" value="GFO17233.1"/>
    <property type="molecule type" value="Genomic_DNA"/>
</dbReference>